<dbReference type="InterPro" id="IPR008972">
    <property type="entry name" value="Cupredoxin"/>
</dbReference>
<feature type="domain" description="Phytocyanin" evidence="5">
    <location>
        <begin position="145"/>
        <end position="248"/>
    </location>
</feature>
<dbReference type="STRING" id="3476.A0A2P5CQ82"/>
<name>A0A2P5CQ82_PARAD</name>
<feature type="signal peptide" evidence="4">
    <location>
        <begin position="1"/>
        <end position="24"/>
    </location>
</feature>
<dbReference type="PROSITE" id="PS51485">
    <property type="entry name" value="PHYTOCYANIN"/>
    <property type="match status" value="2"/>
</dbReference>
<evidence type="ECO:0000256" key="3">
    <source>
        <dbReference type="SAM" id="MobiDB-lite"/>
    </source>
</evidence>
<dbReference type="AlphaFoldDB" id="A0A2P5CQ82"/>
<dbReference type="PANTHER" id="PTHR33021:SF325">
    <property type="entry name" value="PHYTOCYANIN DOMAIN-CONTAINING PROTEIN"/>
    <property type="match status" value="1"/>
</dbReference>
<feature type="domain" description="Phytocyanin" evidence="5">
    <location>
        <begin position="26"/>
        <end position="129"/>
    </location>
</feature>
<accession>A0A2P5CQ82</accession>
<dbReference type="Pfam" id="PF02298">
    <property type="entry name" value="Cu_bind_like"/>
    <property type="match status" value="2"/>
</dbReference>
<dbReference type="SUPFAM" id="SSF49503">
    <property type="entry name" value="Cupredoxins"/>
    <property type="match status" value="2"/>
</dbReference>
<keyword evidence="1" id="KW-1015">Disulfide bond</keyword>
<dbReference type="EMBL" id="JXTB01000106">
    <property type="protein sequence ID" value="PON63208.1"/>
    <property type="molecule type" value="Genomic_DNA"/>
</dbReference>
<protein>
    <submittedName>
        <fullName evidence="6">Phytocyanin domain containing protein</fullName>
    </submittedName>
</protein>
<keyword evidence="4" id="KW-0732">Signal</keyword>
<dbReference type="InterPro" id="IPR003245">
    <property type="entry name" value="Phytocyanin_dom"/>
</dbReference>
<evidence type="ECO:0000313" key="6">
    <source>
        <dbReference type="EMBL" id="PON63208.1"/>
    </source>
</evidence>
<evidence type="ECO:0000256" key="2">
    <source>
        <dbReference type="ARBA" id="ARBA00023180"/>
    </source>
</evidence>
<dbReference type="GO" id="GO:0009055">
    <property type="term" value="F:electron transfer activity"/>
    <property type="evidence" value="ECO:0007669"/>
    <property type="project" value="InterPro"/>
</dbReference>
<reference evidence="7" key="1">
    <citation type="submission" date="2016-06" db="EMBL/GenBank/DDBJ databases">
        <title>Parallel loss of symbiosis genes in relatives of nitrogen-fixing non-legume Parasponia.</title>
        <authorList>
            <person name="Van Velzen R."/>
            <person name="Holmer R."/>
            <person name="Bu F."/>
            <person name="Rutten L."/>
            <person name="Van Zeijl A."/>
            <person name="Liu W."/>
            <person name="Santuari L."/>
            <person name="Cao Q."/>
            <person name="Sharma T."/>
            <person name="Shen D."/>
            <person name="Roswanjaya Y."/>
            <person name="Wardhani T."/>
            <person name="Kalhor M.S."/>
            <person name="Jansen J."/>
            <person name="Van den Hoogen J."/>
            <person name="Gungor B."/>
            <person name="Hartog M."/>
            <person name="Hontelez J."/>
            <person name="Verver J."/>
            <person name="Yang W.-C."/>
            <person name="Schijlen E."/>
            <person name="Repin R."/>
            <person name="Schilthuizen M."/>
            <person name="Schranz E."/>
            <person name="Heidstra R."/>
            <person name="Miyata K."/>
            <person name="Fedorova E."/>
            <person name="Kohlen W."/>
            <person name="Bisseling T."/>
            <person name="Smit S."/>
            <person name="Geurts R."/>
        </authorList>
    </citation>
    <scope>NUCLEOTIDE SEQUENCE [LARGE SCALE GENOMIC DNA]</scope>
    <source>
        <strain evidence="7">cv. WU1-14</strain>
    </source>
</reference>
<gene>
    <name evidence="6" type="ORF">PanWU01x14_133020</name>
</gene>
<comment type="caution">
    <text evidence="6">The sequence shown here is derived from an EMBL/GenBank/DDBJ whole genome shotgun (WGS) entry which is preliminary data.</text>
</comment>
<evidence type="ECO:0000256" key="4">
    <source>
        <dbReference type="SAM" id="SignalP"/>
    </source>
</evidence>
<dbReference type="InterPro" id="IPR039391">
    <property type="entry name" value="Phytocyanin-like"/>
</dbReference>
<feature type="chain" id="PRO_5015190435" evidence="4">
    <location>
        <begin position="25"/>
        <end position="302"/>
    </location>
</feature>
<dbReference type="Proteomes" id="UP000237105">
    <property type="component" value="Unassembled WGS sequence"/>
</dbReference>
<keyword evidence="2" id="KW-0325">Glycoprotein</keyword>
<dbReference type="OrthoDB" id="5421909at2759"/>
<proteinExistence type="predicted"/>
<dbReference type="PANTHER" id="PTHR33021">
    <property type="entry name" value="BLUE COPPER PROTEIN"/>
    <property type="match status" value="1"/>
</dbReference>
<organism evidence="6 7">
    <name type="scientific">Parasponia andersonii</name>
    <name type="common">Sponia andersonii</name>
    <dbReference type="NCBI Taxonomy" id="3476"/>
    <lineage>
        <taxon>Eukaryota</taxon>
        <taxon>Viridiplantae</taxon>
        <taxon>Streptophyta</taxon>
        <taxon>Embryophyta</taxon>
        <taxon>Tracheophyta</taxon>
        <taxon>Spermatophyta</taxon>
        <taxon>Magnoliopsida</taxon>
        <taxon>eudicotyledons</taxon>
        <taxon>Gunneridae</taxon>
        <taxon>Pentapetalae</taxon>
        <taxon>rosids</taxon>
        <taxon>fabids</taxon>
        <taxon>Rosales</taxon>
        <taxon>Cannabaceae</taxon>
        <taxon>Parasponia</taxon>
    </lineage>
</organism>
<keyword evidence="7" id="KW-1185">Reference proteome</keyword>
<dbReference type="GO" id="GO:0005886">
    <property type="term" value="C:plasma membrane"/>
    <property type="evidence" value="ECO:0007669"/>
    <property type="project" value="TreeGrafter"/>
</dbReference>
<feature type="region of interest" description="Disordered" evidence="3">
    <location>
        <begin position="254"/>
        <end position="279"/>
    </location>
</feature>
<evidence type="ECO:0000256" key="1">
    <source>
        <dbReference type="ARBA" id="ARBA00023157"/>
    </source>
</evidence>
<evidence type="ECO:0000313" key="7">
    <source>
        <dbReference type="Proteomes" id="UP000237105"/>
    </source>
</evidence>
<dbReference type="FunFam" id="2.60.40.420:FF:000034">
    <property type="entry name" value="Cupredoxin superfamily protein"/>
    <property type="match status" value="2"/>
</dbReference>
<dbReference type="Gene3D" id="2.60.40.420">
    <property type="entry name" value="Cupredoxins - blue copper proteins"/>
    <property type="match status" value="2"/>
</dbReference>
<evidence type="ECO:0000259" key="5">
    <source>
        <dbReference type="PROSITE" id="PS51485"/>
    </source>
</evidence>
<sequence>MARLGLRLVILAIATAALLQFTAAKTTHEVGGALGWLVPPGGPIVYQVWADSQTFVVGDVLVFNFSDENQDVARVTKEGFNSCNSSDPISLQTKSPANFTLDKIGEYYFIGTKNDHCKLGQMLAINVTEYPGPTPSPSPTRSGPVTYIVGEELGWFVPPGGSLFYASWAYDKTFEVGDTLVFNFINGTQDVAVVSKSVYANCTKNKTIEVYTTSPANITLKTTGEHFFTSTYSTHCELGQKLAINVTHSSIAAPPHHGDSGSSSSTAGGPGAPPLSNSAPSSRIGSAYFFSSLLIVAMAFFH</sequence>